<dbReference type="EMBL" id="AHDV01000058">
    <property type="protein sequence ID" value="EJV74393.1"/>
    <property type="molecule type" value="Genomic_DNA"/>
</dbReference>
<sequence length="80" mass="9086">MSSIQIDGSGQKYVEIETVANKESLRISFIEDGFTKEPCLRINIRPHGMRLRQGPEFSLNKLPEIQAALTELLLDLQDEN</sequence>
<dbReference type="OrthoDB" id="9881372at2"/>
<comment type="caution">
    <text evidence="1">The sequence shown here is derived from an EMBL/GenBank/DDBJ whole genome shotgun (WGS) entry which is preliminary data.</text>
</comment>
<evidence type="ECO:0000313" key="1">
    <source>
        <dbReference type="EMBL" id="EJV74393.1"/>
    </source>
</evidence>
<evidence type="ECO:0000313" key="2">
    <source>
        <dbReference type="Proteomes" id="UP000004136"/>
    </source>
</evidence>
<dbReference type="Proteomes" id="UP000004136">
    <property type="component" value="Unassembled WGS sequence"/>
</dbReference>
<accession>J8XYL9</accession>
<protein>
    <submittedName>
        <fullName evidence="1">Uncharacterized protein</fullName>
    </submittedName>
</protein>
<proteinExistence type="predicted"/>
<name>J8XYL9_BACCE</name>
<reference evidence="1 2" key="1">
    <citation type="submission" date="2012-04" db="EMBL/GenBank/DDBJ databases">
        <title>The Genome Sequence of Bacillus cereus HuA2-1.</title>
        <authorList>
            <consortium name="The Broad Institute Genome Sequencing Platform"/>
            <consortium name="The Broad Institute Genome Sequencing Center for Infectious Disease"/>
            <person name="Feldgarden M."/>
            <person name="Van der Auwera G.A."/>
            <person name="Mahillon J."/>
            <person name="Duprez V."/>
            <person name="Timmery S."/>
            <person name="Mattelet C."/>
            <person name="Dierick K."/>
            <person name="Sun M."/>
            <person name="Yu Z."/>
            <person name="Zhu L."/>
            <person name="Hu X."/>
            <person name="Shank E.B."/>
            <person name="Swiecicka I."/>
            <person name="Hansen B.M."/>
            <person name="Andrup L."/>
            <person name="Young S.K."/>
            <person name="Zeng Q."/>
            <person name="Gargeya S."/>
            <person name="Fitzgerald M."/>
            <person name="Haas B."/>
            <person name="Abouelleil A."/>
            <person name="Alvarado L."/>
            <person name="Arachchi H.M."/>
            <person name="Berlin A."/>
            <person name="Chapman S.B."/>
            <person name="Goldberg J."/>
            <person name="Griggs A."/>
            <person name="Gujja S."/>
            <person name="Hansen M."/>
            <person name="Howarth C."/>
            <person name="Imamovic A."/>
            <person name="Larimer J."/>
            <person name="McCowen C."/>
            <person name="Montmayeur A."/>
            <person name="Murphy C."/>
            <person name="Neiman D."/>
            <person name="Pearson M."/>
            <person name="Priest M."/>
            <person name="Roberts A."/>
            <person name="Saif S."/>
            <person name="Shea T."/>
            <person name="Sisk P."/>
            <person name="Sykes S."/>
            <person name="Wortman J."/>
            <person name="Nusbaum C."/>
            <person name="Birren B."/>
        </authorList>
    </citation>
    <scope>NUCLEOTIDE SEQUENCE [LARGE SCALE GENOMIC DNA]</scope>
    <source>
        <strain evidence="1 2">HuA2-1</strain>
    </source>
</reference>
<dbReference type="AlphaFoldDB" id="J8XYL9"/>
<dbReference type="PATRIC" id="fig|1053201.3.peg.5910"/>
<gene>
    <name evidence="1" type="ORF">IG3_05753</name>
</gene>
<dbReference type="RefSeq" id="WP_002139592.1">
    <property type="nucleotide sequence ID" value="NZ_JH804676.1"/>
</dbReference>
<organism evidence="1 2">
    <name type="scientific">Bacillus cereus HuA2-1</name>
    <dbReference type="NCBI Taxonomy" id="1053201"/>
    <lineage>
        <taxon>Bacteria</taxon>
        <taxon>Bacillati</taxon>
        <taxon>Bacillota</taxon>
        <taxon>Bacilli</taxon>
        <taxon>Bacillales</taxon>
        <taxon>Bacillaceae</taxon>
        <taxon>Bacillus</taxon>
        <taxon>Bacillus cereus group</taxon>
    </lineage>
</organism>
<dbReference type="HOGENOM" id="CLU_2582256_0_0_9"/>